<dbReference type="EMBL" id="SIXC01000008">
    <property type="protein sequence ID" value="TBH79541.1"/>
    <property type="molecule type" value="Genomic_DNA"/>
</dbReference>
<evidence type="ECO:0000313" key="6">
    <source>
        <dbReference type="Proteomes" id="UP000292919"/>
    </source>
</evidence>
<accession>A0A6H3FDQ8</accession>
<dbReference type="Pfam" id="PF00216">
    <property type="entry name" value="Bac_DNA_binding"/>
    <property type="match status" value="1"/>
</dbReference>
<dbReference type="PANTHER" id="PTHR33175:SF3">
    <property type="entry name" value="DNA-BINDING PROTEIN HU-BETA"/>
    <property type="match status" value="1"/>
</dbReference>
<dbReference type="PANTHER" id="PTHR33175">
    <property type="entry name" value="DNA-BINDING PROTEIN HU"/>
    <property type="match status" value="1"/>
</dbReference>
<evidence type="ECO:0000313" key="5">
    <source>
        <dbReference type="EMBL" id="TBH79541.1"/>
    </source>
</evidence>
<proteinExistence type="inferred from homology"/>
<dbReference type="InterPro" id="IPR000119">
    <property type="entry name" value="Hist_DNA-bd"/>
</dbReference>
<gene>
    <name evidence="5" type="ORF">EB812_08100</name>
</gene>
<dbReference type="GO" id="GO:0030261">
    <property type="term" value="P:chromosome condensation"/>
    <property type="evidence" value="ECO:0007669"/>
    <property type="project" value="UniProtKB-KW"/>
</dbReference>
<dbReference type="InterPro" id="IPR010992">
    <property type="entry name" value="IHF-like_DNA-bd_dom_sf"/>
</dbReference>
<keyword evidence="2" id="KW-0226">DNA condensation</keyword>
<dbReference type="PRINTS" id="PR01727">
    <property type="entry name" value="DNABINDINGHU"/>
</dbReference>
<comment type="caution">
    <text evidence="5">The sequence shown here is derived from an EMBL/GenBank/DDBJ whole genome shotgun (WGS) entry which is preliminary data.</text>
</comment>
<dbReference type="Gene3D" id="4.10.520.10">
    <property type="entry name" value="IHF-like DNA-binding proteins"/>
    <property type="match status" value="1"/>
</dbReference>
<evidence type="ECO:0000256" key="2">
    <source>
        <dbReference type="ARBA" id="ARBA00023067"/>
    </source>
</evidence>
<keyword evidence="6" id="KW-1185">Reference proteome</keyword>
<dbReference type="GO" id="GO:0030527">
    <property type="term" value="F:structural constituent of chromatin"/>
    <property type="evidence" value="ECO:0007669"/>
    <property type="project" value="InterPro"/>
</dbReference>
<dbReference type="AlphaFoldDB" id="A0A6H3FDQ8"/>
<dbReference type="GO" id="GO:0003677">
    <property type="term" value="F:DNA binding"/>
    <property type="evidence" value="ECO:0007669"/>
    <property type="project" value="UniProtKB-KW"/>
</dbReference>
<dbReference type="Proteomes" id="UP000292919">
    <property type="component" value="Unassembled WGS sequence"/>
</dbReference>
<dbReference type="CDD" id="cd00591">
    <property type="entry name" value="HU_IHF"/>
    <property type="match status" value="1"/>
</dbReference>
<evidence type="ECO:0000256" key="4">
    <source>
        <dbReference type="RuleBase" id="RU003939"/>
    </source>
</evidence>
<sequence>MTKAELVKLYAEATQLPVGDAGECLERLGDIVAAELLGGGSVPLPGVGKLVIKARAARTGRNPRTGEPVDIPARQALGVSLSKDF</sequence>
<evidence type="ECO:0000256" key="3">
    <source>
        <dbReference type="ARBA" id="ARBA00023125"/>
    </source>
</evidence>
<organism evidence="5 6">
    <name type="scientific">Desulfovibrio legallii</name>
    <dbReference type="NCBI Taxonomy" id="571438"/>
    <lineage>
        <taxon>Bacteria</taxon>
        <taxon>Pseudomonadati</taxon>
        <taxon>Thermodesulfobacteriota</taxon>
        <taxon>Desulfovibrionia</taxon>
        <taxon>Desulfovibrionales</taxon>
        <taxon>Desulfovibrionaceae</taxon>
        <taxon>Desulfovibrio</taxon>
    </lineage>
</organism>
<dbReference type="SUPFAM" id="SSF47729">
    <property type="entry name" value="IHF-like DNA-binding proteins"/>
    <property type="match status" value="1"/>
</dbReference>
<dbReference type="SMART" id="SM00411">
    <property type="entry name" value="BHL"/>
    <property type="match status" value="1"/>
</dbReference>
<protein>
    <submittedName>
        <fullName evidence="5">HU family DNA-binding protein</fullName>
    </submittedName>
</protein>
<reference evidence="5 6" key="1">
    <citation type="submission" date="2018-12" db="EMBL/GenBank/DDBJ databases">
        <title>First genome draft of Desulfovibrio legallis sp. nov.</title>
        <authorList>
            <person name="Ben Dhia O."/>
            <person name="Najjari A."/>
            <person name="Ferjani R."/>
            <person name="Fhoula I."/>
            <person name="Fardeau M.-L."/>
            <person name="Boudabbous A."/>
            <person name="Ouzari H.I."/>
        </authorList>
    </citation>
    <scope>NUCLEOTIDE SEQUENCE [LARGE SCALE GENOMIC DNA]</scope>
    <source>
        <strain evidence="5 6">H1T</strain>
    </source>
</reference>
<keyword evidence="3 5" id="KW-0238">DNA-binding</keyword>
<evidence type="ECO:0000256" key="1">
    <source>
        <dbReference type="ARBA" id="ARBA00010529"/>
    </source>
</evidence>
<name>A0A6H3FDQ8_9BACT</name>
<dbReference type="RefSeq" id="WP_130958039.1">
    <property type="nucleotide sequence ID" value="NZ_DBFBQU010000026.1"/>
</dbReference>
<comment type="similarity">
    <text evidence="1 4">Belongs to the bacterial histone-like protein family.</text>
</comment>